<feature type="transmembrane region" description="Helical" evidence="1">
    <location>
        <begin position="100"/>
        <end position="122"/>
    </location>
</feature>
<keyword evidence="1" id="KW-1133">Transmembrane helix</keyword>
<feature type="transmembrane region" description="Helical" evidence="1">
    <location>
        <begin position="167"/>
        <end position="185"/>
    </location>
</feature>
<feature type="transmembrane region" description="Helical" evidence="1">
    <location>
        <begin position="255"/>
        <end position="275"/>
    </location>
</feature>
<keyword evidence="1" id="KW-0472">Membrane</keyword>
<evidence type="ECO:0000313" key="2">
    <source>
        <dbReference type="EMBL" id="ACQ90979.1"/>
    </source>
</evidence>
<name>C7BF04_PARKE</name>
<reference evidence="2" key="1">
    <citation type="journal article" date="2009" name="Mol. Biol. Evol.">
        <title>The chloroplast genomes of the green algae Pedinomonas minor, Parachlorella kessleri, and Oocystis solitaria reveal a shared ancestry between the Pedinomonadales and Chlorellales.</title>
        <authorList>
            <person name="Turmel M."/>
            <person name="Otis C."/>
            <person name="Lemieux C."/>
        </authorList>
    </citation>
    <scope>NUCLEOTIDE SEQUENCE</scope>
</reference>
<keyword evidence="2" id="KW-0150">Chloroplast</keyword>
<geneLocation type="chloroplast" evidence="2"/>
<keyword evidence="2" id="KW-0934">Plastid</keyword>
<protein>
    <submittedName>
        <fullName evidence="2">Hypothetical chloroplast RF1</fullName>
    </submittedName>
</protein>
<sequence length="834" mass="97351">MSIVSSIRDYVELLNTLSDSLGNQLTSTKFISASVVYFLDTIKYSLYYIFSFQWLRDFTLLPVNIPQYSQAIFSEHLFLETPGKVFFEFLEIPSINQNKFLLGFFNSFFLTLPITVTHIIAFRRLIIQGVPAAFFSFFGFILGQTLFIFCVTFGIRSILIPWLSLEPFNYIFGFILIFQIVYSMVGENLTVLKWNNQSHKQFFKKFFITNLILSWCEQSCIFQYFSNLTLTGHPSILEGFSSKTVIASFFCHSNYILGIFLGSIIFSLFWIFFIWQIKNLILSFTRISPASFVQTVNRGTFVIVLSFTLSSIPFYGLDYLFSGPLGFISQDYVFKNTFLDQNEIKDPIASGLPSDKKISLNIDVSPFDRGRYLVFPEESDHYSFEDLNYRSEMDWTRRSEKESSITESKAGFFSIGKIFKKQKDQSVNNLVYQAHESNYDTKSNFLLSPEEIMNYKVTDSAIPEYRFNGWYDLDSDNVSDSKDENIIETYRQFNETSFSPDFLRENSLMEINIEKKIKQKYYSNPIYKNLLTLDIDLFLNRQPASWFLGPEHELDLHEKRQLLNCYYDSLRWYTKLPYAENFENFFNGTKSFTNKIYNQQFKGTLRSLRRLFSLTIISPDIMSTKSNDFVLKYDQPLYQGKLKFSPYHEEIPEIDFFDKKQNNSPVQKSSAFLNGEKISNPFLKDFISKPLYTGWDDNLRKFVITNKLLPRSVTGYEMNRSPNWDTKFSIEKSNKLNFHRGNSETISFSVWPKIKNNKLPEKVPFTFLFSNNTPDSEIDKIGESQVYNTLPSNFEIVQKLSKPDSGFNFVDLAPKRGGFIWSGTSSFDFKNIFK</sequence>
<accession>C7BF04</accession>
<dbReference type="AlphaFoldDB" id="C7BF04"/>
<dbReference type="EMBL" id="FJ968741">
    <property type="protein sequence ID" value="ACQ90979.1"/>
    <property type="molecule type" value="Genomic_DNA"/>
</dbReference>
<gene>
    <name evidence="2" type="primary">ycf1</name>
</gene>
<evidence type="ECO:0000256" key="1">
    <source>
        <dbReference type="SAM" id="Phobius"/>
    </source>
</evidence>
<organism evidence="2">
    <name type="scientific">Parachlorella kessleri</name>
    <name type="common">Green alga</name>
    <name type="synonym">Chlorella kessleri</name>
    <dbReference type="NCBI Taxonomy" id="3074"/>
    <lineage>
        <taxon>Eukaryota</taxon>
        <taxon>Viridiplantae</taxon>
        <taxon>Chlorophyta</taxon>
        <taxon>core chlorophytes</taxon>
        <taxon>Trebouxiophyceae</taxon>
        <taxon>Chlorellales</taxon>
        <taxon>Chlorellaceae</taxon>
        <taxon>Parachlorella</taxon>
    </lineage>
</organism>
<dbReference type="RefSeq" id="YP_003058339.1">
    <property type="nucleotide sequence ID" value="NC_012978.1"/>
</dbReference>
<feature type="transmembrane region" description="Helical" evidence="1">
    <location>
        <begin position="134"/>
        <end position="155"/>
    </location>
</feature>
<proteinExistence type="predicted"/>
<keyword evidence="1" id="KW-0812">Transmembrane</keyword>
<dbReference type="GeneID" id="8207205"/>
<feature type="transmembrane region" description="Helical" evidence="1">
    <location>
        <begin position="30"/>
        <end position="50"/>
    </location>
</feature>